<reference evidence="5 8" key="3">
    <citation type="journal article" date="2020" name="Biotechnol. Biofuels">
        <title>New insights from the biogas microbiome by comprehensive genome-resolved metagenomics of nearly 1600 species originating from multiple anaerobic digesters.</title>
        <authorList>
            <person name="Campanaro S."/>
            <person name="Treu L."/>
            <person name="Rodriguez-R L.M."/>
            <person name="Kovalovszki A."/>
            <person name="Ziels R.M."/>
            <person name="Maus I."/>
            <person name="Zhu X."/>
            <person name="Kougias P.G."/>
            <person name="Basile A."/>
            <person name="Luo G."/>
            <person name="Schluter A."/>
            <person name="Konstantinidis K.T."/>
            <person name="Angelidaki I."/>
        </authorList>
    </citation>
    <scope>NUCLEOTIDE SEQUENCE [LARGE SCALE GENOMIC DNA]</scope>
    <source>
        <strain evidence="5">AS23ysBPME_344</strain>
    </source>
</reference>
<dbReference type="PANTHER" id="PTHR43212:SF3">
    <property type="entry name" value="QUERCETIN 2,3-DIOXYGENASE"/>
    <property type="match status" value="1"/>
</dbReference>
<dbReference type="InterPro" id="IPR003829">
    <property type="entry name" value="Pirin_N_dom"/>
</dbReference>
<keyword evidence="2" id="KW-0408">Iron</keyword>
<dbReference type="OrthoDB" id="321327at2"/>
<dbReference type="AlphaFoldDB" id="A0A1X7IPN8"/>
<evidence type="ECO:0000256" key="3">
    <source>
        <dbReference type="RuleBase" id="RU003457"/>
    </source>
</evidence>
<evidence type="ECO:0000259" key="4">
    <source>
        <dbReference type="Pfam" id="PF02678"/>
    </source>
</evidence>
<evidence type="ECO:0000313" key="5">
    <source>
        <dbReference type="EMBL" id="NLP38332.1"/>
    </source>
</evidence>
<evidence type="ECO:0000256" key="2">
    <source>
        <dbReference type="PIRSR" id="PIRSR006232-1"/>
    </source>
</evidence>
<accession>A0A1X7IPN8</accession>
<evidence type="ECO:0000313" key="7">
    <source>
        <dbReference type="Proteomes" id="UP000193309"/>
    </source>
</evidence>
<dbReference type="SUPFAM" id="SSF51182">
    <property type="entry name" value="RmlC-like cupins"/>
    <property type="match status" value="1"/>
</dbReference>
<reference evidence="6" key="1">
    <citation type="submission" date="2017-04" db="EMBL/GenBank/DDBJ databases">
        <authorList>
            <person name="Afonso C.L."/>
            <person name="Miller P.J."/>
            <person name="Scott M.A."/>
            <person name="Spackman E."/>
            <person name="Goraichik I."/>
            <person name="Dimitrov K.M."/>
            <person name="Suarez D.L."/>
            <person name="Swayne D.E."/>
        </authorList>
    </citation>
    <scope>NUCLEOTIDE SEQUENCE [LARGE SCALE GENOMIC DNA]</scope>
    <source>
        <strain evidence="6">VDS</strain>
    </source>
</reference>
<protein>
    <submittedName>
        <fullName evidence="5">Pirin family protein</fullName>
    </submittedName>
</protein>
<comment type="similarity">
    <text evidence="1 3">Belongs to the pirin family.</text>
</comment>
<dbReference type="STRING" id="1610489.SAMN06295981_0832"/>
<dbReference type="EMBL" id="FXAR01000002">
    <property type="protein sequence ID" value="SMG16650.1"/>
    <property type="molecule type" value="Genomic_DNA"/>
</dbReference>
<feature type="binding site" evidence="2">
    <location>
        <position position="61"/>
    </location>
    <ligand>
        <name>Fe cation</name>
        <dbReference type="ChEBI" id="CHEBI:24875"/>
    </ligand>
</feature>
<dbReference type="Gene3D" id="2.60.120.10">
    <property type="entry name" value="Jelly Rolls"/>
    <property type="match status" value="1"/>
</dbReference>
<dbReference type="GO" id="GO:0046872">
    <property type="term" value="F:metal ion binding"/>
    <property type="evidence" value="ECO:0007669"/>
    <property type="project" value="UniProtKB-KW"/>
</dbReference>
<feature type="domain" description="Pirin N-terminal" evidence="4">
    <location>
        <begin position="22"/>
        <end position="125"/>
    </location>
</feature>
<evidence type="ECO:0000313" key="6">
    <source>
        <dbReference type="EMBL" id="SMG16650.1"/>
    </source>
</evidence>
<keyword evidence="2" id="KW-0479">Metal-binding</keyword>
<gene>
    <name evidence="5" type="ORF">GX356_01220</name>
    <name evidence="6" type="ORF">SAMN06295981_0832</name>
</gene>
<keyword evidence="7" id="KW-1185">Reference proteome</keyword>
<evidence type="ECO:0000313" key="8">
    <source>
        <dbReference type="Proteomes" id="UP000568696"/>
    </source>
</evidence>
<dbReference type="PIRSF" id="PIRSF006232">
    <property type="entry name" value="Pirin"/>
    <property type="match status" value="1"/>
</dbReference>
<organism evidence="6 7">
    <name type="scientific">Corynebacterium pollutisoli</name>
    <dbReference type="NCBI Taxonomy" id="1610489"/>
    <lineage>
        <taxon>Bacteria</taxon>
        <taxon>Bacillati</taxon>
        <taxon>Actinomycetota</taxon>
        <taxon>Actinomycetes</taxon>
        <taxon>Mycobacteriales</taxon>
        <taxon>Corynebacteriaceae</taxon>
        <taxon>Corynebacterium</taxon>
    </lineage>
</organism>
<feature type="binding site" evidence="2">
    <location>
        <position position="59"/>
    </location>
    <ligand>
        <name>Fe cation</name>
        <dbReference type="ChEBI" id="CHEBI:24875"/>
    </ligand>
</feature>
<dbReference type="InterPro" id="IPR014710">
    <property type="entry name" value="RmlC-like_jellyroll"/>
</dbReference>
<dbReference type="Pfam" id="PF02678">
    <property type="entry name" value="Pirin"/>
    <property type="match status" value="1"/>
</dbReference>
<sequence length="233" mass="24790">MTAFTVVRSGERDRWRDAAVDSRQSFPATGNFDLEGNAFGLLLVHNDDTVSPGEGFDMHFHKDVEIVTWVIDGAVHHRDSGSDDITEVRAGMAQHISAGSGVRHSEVNAGGYTSGRTVRVVQSWLPADELGTTPAHTSHDFSDRQGLTQVAGEGSPLPLGTAGASLYTALIDAAPVTVPGSAYVHLYVMAGRVDAAGHTLEEGDVLRGRDVEKLEVSGDGEILVWVMDRAISA</sequence>
<dbReference type="EMBL" id="JAAYSN010000025">
    <property type="protein sequence ID" value="NLP38332.1"/>
    <property type="molecule type" value="Genomic_DNA"/>
</dbReference>
<feature type="binding site" evidence="2">
    <location>
        <position position="104"/>
    </location>
    <ligand>
        <name>Fe cation</name>
        <dbReference type="ChEBI" id="CHEBI:24875"/>
    </ligand>
</feature>
<dbReference type="Proteomes" id="UP000568696">
    <property type="component" value="Unassembled WGS sequence"/>
</dbReference>
<dbReference type="Proteomes" id="UP000193309">
    <property type="component" value="Unassembled WGS sequence"/>
</dbReference>
<comment type="cofactor">
    <cofactor evidence="2">
        <name>Fe cation</name>
        <dbReference type="ChEBI" id="CHEBI:24875"/>
    </cofactor>
    <text evidence="2">Binds 1 Fe cation per subunit.</text>
</comment>
<dbReference type="InterPro" id="IPR011051">
    <property type="entry name" value="RmlC_Cupin_sf"/>
</dbReference>
<reference evidence="7" key="2">
    <citation type="submission" date="2017-04" db="EMBL/GenBank/DDBJ databases">
        <authorList>
            <person name="Varghese N."/>
            <person name="Submissions S."/>
        </authorList>
    </citation>
    <scope>NUCLEOTIDE SEQUENCE [LARGE SCALE GENOMIC DNA]</scope>
    <source>
        <strain evidence="7">VDS</strain>
    </source>
</reference>
<dbReference type="InterPro" id="IPR012093">
    <property type="entry name" value="Pirin"/>
</dbReference>
<proteinExistence type="inferred from homology"/>
<name>A0A1X7IPN8_9CORY</name>
<evidence type="ECO:0000256" key="1">
    <source>
        <dbReference type="ARBA" id="ARBA00008416"/>
    </source>
</evidence>
<dbReference type="PANTHER" id="PTHR43212">
    <property type="entry name" value="QUERCETIN 2,3-DIOXYGENASE"/>
    <property type="match status" value="1"/>
</dbReference>
<dbReference type="RefSeq" id="WP_085548982.1">
    <property type="nucleotide sequence ID" value="NZ_FXAR01000002.1"/>
</dbReference>
<feature type="binding site" evidence="2">
    <location>
        <position position="106"/>
    </location>
    <ligand>
        <name>Fe cation</name>
        <dbReference type="ChEBI" id="CHEBI:24875"/>
    </ligand>
</feature>